<comment type="similarity">
    <text evidence="1">Belongs to the V-ATPase D subunit family.</text>
</comment>
<keyword evidence="3" id="KW-0406">Ion transport</keyword>
<gene>
    <name evidence="6" type="primary">LOC106749595</name>
</gene>
<dbReference type="GO" id="GO:0046961">
    <property type="term" value="F:proton-transporting ATPase activity, rotational mechanism"/>
    <property type="evidence" value="ECO:0007669"/>
    <property type="project" value="InterPro"/>
</dbReference>
<evidence type="ECO:0000256" key="1">
    <source>
        <dbReference type="ARBA" id="ARBA00005850"/>
    </source>
</evidence>
<sequence>MEIVDRLAVFPTTSSQLSVKCRLTCARRGRDLLEKKVDGLSIRFRAILSRLLETKPRLGEVMRDAAFSLAEVNFVTGGINELVLQTVDTASTRIQSRQEIIGGVRLRIYEPLRAGSDPFELAGLARGGQQVAKLKKNYGKAIELLVELASLQHNFLILDRVIKTTKRRVNALRHIIIPRLERTLVYVATELDEYEREEFYRLKKVREQKMKREGRNPVSLHRTAQDANSIFGDADEDLLF</sequence>
<dbReference type="KEGG" id="dqu:106749595"/>
<dbReference type="RefSeq" id="XP_014484726.1">
    <property type="nucleotide sequence ID" value="XM_014629240.1"/>
</dbReference>
<dbReference type="InterPro" id="IPR002699">
    <property type="entry name" value="V_ATPase_D"/>
</dbReference>
<dbReference type="Gene3D" id="1.10.287.3240">
    <property type="match status" value="1"/>
</dbReference>
<evidence type="ECO:0000313" key="5">
    <source>
        <dbReference type="Proteomes" id="UP000515204"/>
    </source>
</evidence>
<reference evidence="6" key="1">
    <citation type="submission" date="2025-08" db="UniProtKB">
        <authorList>
            <consortium name="RefSeq"/>
        </authorList>
    </citation>
    <scope>IDENTIFICATION</scope>
</reference>
<evidence type="ECO:0000256" key="4">
    <source>
        <dbReference type="ARBA" id="ARBA00045737"/>
    </source>
</evidence>
<dbReference type="Proteomes" id="UP000515204">
    <property type="component" value="Unplaced"/>
</dbReference>
<dbReference type="GeneID" id="106749595"/>
<evidence type="ECO:0000256" key="2">
    <source>
        <dbReference type="ARBA" id="ARBA00022448"/>
    </source>
</evidence>
<dbReference type="Pfam" id="PF01813">
    <property type="entry name" value="ATP-synt_D"/>
    <property type="match status" value="1"/>
</dbReference>
<protein>
    <submittedName>
        <fullName evidence="6">V-type proton ATPase subunit D-like</fullName>
    </submittedName>
</protein>
<dbReference type="NCBIfam" id="TIGR00309">
    <property type="entry name" value="V_ATPase_subD"/>
    <property type="match status" value="1"/>
</dbReference>
<proteinExistence type="inferred from homology"/>
<dbReference type="OrthoDB" id="7676488at2759"/>
<accession>A0A6P3Y1M2</accession>
<organism evidence="5 6">
    <name type="scientific">Dinoponera quadriceps</name>
    <name type="common">South American ant</name>
    <dbReference type="NCBI Taxonomy" id="609295"/>
    <lineage>
        <taxon>Eukaryota</taxon>
        <taxon>Metazoa</taxon>
        <taxon>Ecdysozoa</taxon>
        <taxon>Arthropoda</taxon>
        <taxon>Hexapoda</taxon>
        <taxon>Insecta</taxon>
        <taxon>Pterygota</taxon>
        <taxon>Neoptera</taxon>
        <taxon>Endopterygota</taxon>
        <taxon>Hymenoptera</taxon>
        <taxon>Apocrita</taxon>
        <taxon>Aculeata</taxon>
        <taxon>Formicoidea</taxon>
        <taxon>Formicidae</taxon>
        <taxon>Ponerinae</taxon>
        <taxon>Ponerini</taxon>
        <taxon>Dinoponera</taxon>
    </lineage>
</organism>
<keyword evidence="2" id="KW-0813">Transport</keyword>
<keyword evidence="5" id="KW-1185">Reference proteome</keyword>
<evidence type="ECO:0000313" key="6">
    <source>
        <dbReference type="RefSeq" id="XP_014484726.1"/>
    </source>
</evidence>
<dbReference type="AlphaFoldDB" id="A0A6P3Y1M2"/>
<dbReference type="PANTHER" id="PTHR11671">
    <property type="entry name" value="V-TYPE ATP SYNTHASE SUBUNIT D"/>
    <property type="match status" value="1"/>
</dbReference>
<evidence type="ECO:0000256" key="3">
    <source>
        <dbReference type="ARBA" id="ARBA00023065"/>
    </source>
</evidence>
<comment type="function">
    <text evidence="4">Subunit of the V1 complex of vacuolar(H+)-ATPase (V-ATPase), a multisubunit enzyme composed of a peripheral complex (V1) that hydrolyzes ATP and a membrane integral complex (V0) that translocates protons. V-ATPase is responsible for acidifying and maintaining the pH of intracellular compartments and in some cell types, is targeted to the plasma membrane, where it is responsible for acidifying the extracellular environment.</text>
</comment>
<name>A0A6P3Y1M2_DINQU</name>